<evidence type="ECO:0000256" key="2">
    <source>
        <dbReference type="SAM" id="MobiDB-lite"/>
    </source>
</evidence>
<feature type="compositionally biased region" description="Polar residues" evidence="2">
    <location>
        <begin position="229"/>
        <end position="239"/>
    </location>
</feature>
<feature type="region of interest" description="Disordered" evidence="2">
    <location>
        <begin position="226"/>
        <end position="253"/>
    </location>
</feature>
<feature type="region of interest" description="Disordered" evidence="2">
    <location>
        <begin position="74"/>
        <end position="209"/>
    </location>
</feature>
<feature type="transmembrane region" description="Helical" evidence="3">
    <location>
        <begin position="12"/>
        <end position="31"/>
    </location>
</feature>
<keyword evidence="5" id="KW-1185">Reference proteome</keyword>
<protein>
    <submittedName>
        <fullName evidence="4">Uncharacterized protein</fullName>
    </submittedName>
</protein>
<feature type="compositionally biased region" description="Basic residues" evidence="2">
    <location>
        <begin position="148"/>
        <end position="164"/>
    </location>
</feature>
<evidence type="ECO:0000313" key="4">
    <source>
        <dbReference type="EMBL" id="KAK6590773.1"/>
    </source>
</evidence>
<feature type="region of interest" description="Disordered" evidence="2">
    <location>
        <begin position="1767"/>
        <end position="1810"/>
    </location>
</feature>
<comment type="similarity">
    <text evidence="1">Belongs to the SCAR/WAVE family.</text>
</comment>
<proteinExistence type="inferred from homology"/>
<feature type="compositionally biased region" description="Low complexity" evidence="2">
    <location>
        <begin position="189"/>
        <end position="205"/>
    </location>
</feature>
<name>A0AAV9Y207_9CRYT</name>
<dbReference type="EMBL" id="JAWDEY010000004">
    <property type="protein sequence ID" value="KAK6590773.1"/>
    <property type="molecule type" value="Genomic_DNA"/>
</dbReference>
<evidence type="ECO:0000256" key="1">
    <source>
        <dbReference type="ARBA" id="ARBA00006993"/>
    </source>
</evidence>
<feature type="region of interest" description="Disordered" evidence="2">
    <location>
        <begin position="277"/>
        <end position="317"/>
    </location>
</feature>
<feature type="region of interest" description="Disordered" evidence="2">
    <location>
        <begin position="1990"/>
        <end position="2036"/>
    </location>
</feature>
<keyword evidence="3" id="KW-1133">Transmembrane helix</keyword>
<sequence>MLRSNNKILKIFKAWILFLILESYVITIYSIKTEETKMTFDPGDETPTIIESTMDTFDSDGSVQNAVSTTVKDLSDYDAQQKGSDSSVSTPSSPSSSIIAETTSESQDVSPSSSKTSTITSKKSASSKNKALIESKTGSSESIERTHSPSKSKKSRSRSHRRSKSPYEKSIKSGKKMSDSSKKSRKYISESSPSLSYSESTLSKSAGIISPELSAKKMEYSKDLLGDSLTPTKTQEYFGSSSTDSSISYSKSSLVPEDKSAKIQEYSYMEPSSLFLDESSVKTQMPSRKSSPRSEVSMKPYSPVHEESEQSSLLDGSSLSERSVDVSSLPLKSSLQAEIGSNSMVLLSPLYGISALSGVLPDSDEDALKIEIAITESLYNTGIHISNADIVIFTNRIISNMVDPNPNDFSALIDPNSFESIPSYQRHSFNYIECVYQLENILFHTRSFIENITMTHILVACNNIRNSLEINNSILEKGELLNKAIKYLILRIYNISNDDIIKIINGIYPLPEILDPVNIERLCNSLLDDFKSNKFSFPLVIEFWKSLLIQQLHIFNYNSKELIDQFINDKFGLINILFETMFISPIKMCPYIVSIMFFNINQFNVDEIKINSIKIHTFCLIYLKNMGFNEQIILEVVEKPEIKIDSTMNSLTKNLSPGFNILPYFHPEFPKSGVEFEWETCYSIFSSVSLVLHSINEKLLFPQLVPLCNKLTKKEPVLSYVLDLFERILGIPKNITSHLAEKGNINELITSLSTNLQVSTEFIDDFYNKYIYGNPMKYLYQLHTVFTKTIEYVSKIEGVKSLNGISYVTNNKVESNNLLERIVKWSSIHLYFTSFTFSIPNPIEVLGGIYSFTPDKCESLLFPFFRRISFSNRSSIIDSYTICMSIYSVIYKNNISPVLVKNNDPETIKSVLNYKIGAWAPTKNEWMRSIYMSLESKLDVVPSISTVQTLGITINLDYFNCFSSINKYLHGLILSSRKKSALRIEQEKEILENRLFGFEICSAMSIGAHSTKEEAIELRLISTVLESVRQFGFNINIEIIKEYVQNQKQVSNTRFPSGMNILEHVSSKYPKKLRDLMFKALNENGSNSNSPPYFVKAEVIIESTLRKYQCEIRKSETNFSEMSFEISDGELSTKTKDKDGLYNHILNSCLSWKTYGYYNIISCYSGILSSNICSSKDITLDVVIDIATLLEWPEGLILVTLSQDFSFSDLNSFLELRAKLDQAEIDEYNKVASDLIVYVSEQKNDFSWSEKSLTNPEVTVSEKNELIVDESESLFSGINYSFAFGFLKGESNDIIQLWNYRRDIVLKQIKYFPIDGSLKLSNEFIRNSMLTTPINDLEVPNIENLPMLINIFKELCYEEPYGALLCEINAKNNGIPEVKLLSHYSDEISGSISVITPPLEALDGESANINVSVAVPTEHSENGWRLLDQKTILYLSVVLGSNFEMANLNYIHLSRMYFPYSGEYIRLTPPVFILEKISNSNASEEHSSEYYSKSVSNSHSILFPGIWHENLGGVTIKKLYELLKYVPDNSKFVLSIIWTLIASFNSFWAGNVEHCNIDMNSIFIYTGTNSQLRFNLEASLNNLIEDKPTEESINMVTGFILQTLSPPLIRFGNLGKSKVTTLNMSHSESSNTVNSECNDRYNLMMVIKDFLELSASLLERLGGLEIDSICHEITNIDSSKLNCNSLAWVDPSKSYPKDLEKWPVTDVFIIPPSTNTNIVEEPRTIVPEDIQSVSEFSDKSLSNVINTENSISINQTPVPVPVFTYEQNQEKSESEESEKSEKSEKSLNLISEQEQIKNSSSTEKSDIFDPVSIEDNELPSVQLENKQSPESKQILYNTEDLNEFILAKIQKGILMRLPFFPKVQESISEKRKFEINEMVSLLKGVINNIITAFTSWSASITGNHPEKIPNMKYRPMFILVPPTPNNRADSPKILEEHYYVNEPIFLYAREEISRMILHEEQKDKDELVEVLICKANNHYLNLNASQQKTEDYSEVSSQDNSSIGSENNLSYGSQIESSSSKSEELSSSSTFTSSSN</sequence>
<organism evidence="4 5">
    <name type="scientific">Cryptosporidium xiaoi</name>
    <dbReference type="NCBI Taxonomy" id="659607"/>
    <lineage>
        <taxon>Eukaryota</taxon>
        <taxon>Sar</taxon>
        <taxon>Alveolata</taxon>
        <taxon>Apicomplexa</taxon>
        <taxon>Conoidasida</taxon>
        <taxon>Coccidia</taxon>
        <taxon>Eucoccidiorida</taxon>
        <taxon>Eimeriorina</taxon>
        <taxon>Cryptosporidiidae</taxon>
        <taxon>Cryptosporidium</taxon>
    </lineage>
</organism>
<evidence type="ECO:0000256" key="3">
    <source>
        <dbReference type="SAM" id="Phobius"/>
    </source>
</evidence>
<reference evidence="4 5" key="1">
    <citation type="submission" date="2023-10" db="EMBL/GenBank/DDBJ databases">
        <title>Comparative genomics analysis reveals potential genetic determinants of host preference in Cryptosporidium xiaoi.</title>
        <authorList>
            <person name="Xiao L."/>
            <person name="Li J."/>
        </authorList>
    </citation>
    <scope>NUCLEOTIDE SEQUENCE [LARGE SCALE GENOMIC DNA]</scope>
    <source>
        <strain evidence="4 5">52996</strain>
    </source>
</reference>
<dbReference type="Proteomes" id="UP001311799">
    <property type="component" value="Unassembled WGS sequence"/>
</dbReference>
<dbReference type="InterPro" id="IPR028288">
    <property type="entry name" value="SCAR/WAVE_fam"/>
</dbReference>
<comment type="caution">
    <text evidence="4">The sequence shown here is derived from an EMBL/GenBank/DDBJ whole genome shotgun (WGS) entry which is preliminary data.</text>
</comment>
<keyword evidence="3" id="KW-0472">Membrane</keyword>
<accession>A0AAV9Y207</accession>
<evidence type="ECO:0000313" key="5">
    <source>
        <dbReference type="Proteomes" id="UP001311799"/>
    </source>
</evidence>
<keyword evidence="3" id="KW-0812">Transmembrane</keyword>
<dbReference type="GO" id="GO:0005856">
    <property type="term" value="C:cytoskeleton"/>
    <property type="evidence" value="ECO:0007669"/>
    <property type="project" value="InterPro"/>
</dbReference>
<dbReference type="PANTHER" id="PTHR12902">
    <property type="entry name" value="WASP-1"/>
    <property type="match status" value="1"/>
</dbReference>
<feature type="compositionally biased region" description="Polar residues" evidence="2">
    <location>
        <begin position="1788"/>
        <end position="1802"/>
    </location>
</feature>
<feature type="compositionally biased region" description="Polar residues" evidence="2">
    <location>
        <begin position="1994"/>
        <end position="2009"/>
    </location>
</feature>
<feature type="compositionally biased region" description="Basic and acidic residues" evidence="2">
    <location>
        <begin position="165"/>
        <end position="182"/>
    </location>
</feature>
<dbReference type="GO" id="GO:0030036">
    <property type="term" value="P:actin cytoskeleton organization"/>
    <property type="evidence" value="ECO:0007669"/>
    <property type="project" value="InterPro"/>
</dbReference>
<feature type="compositionally biased region" description="Low complexity" evidence="2">
    <location>
        <begin position="2010"/>
        <end position="2036"/>
    </location>
</feature>
<feature type="compositionally biased region" description="Low complexity" evidence="2">
    <location>
        <begin position="240"/>
        <end position="253"/>
    </location>
</feature>
<gene>
    <name evidence="4" type="ORF">RS030_132040</name>
</gene>
<feature type="compositionally biased region" description="Basic and acidic residues" evidence="2">
    <location>
        <begin position="1768"/>
        <end position="1785"/>
    </location>
</feature>
<feature type="compositionally biased region" description="Low complexity" evidence="2">
    <location>
        <begin position="84"/>
        <end position="130"/>
    </location>
</feature>